<gene>
    <name evidence="1" type="ORF">HR45_10540</name>
</gene>
<reference evidence="1 2" key="1">
    <citation type="submission" date="2014-06" db="EMBL/GenBank/DDBJ databases">
        <title>Shewanella sp. YQH10.</title>
        <authorList>
            <person name="Liu Y."/>
            <person name="Zeng R."/>
        </authorList>
    </citation>
    <scope>NUCLEOTIDE SEQUENCE [LARGE SCALE GENOMIC DNA]</scope>
    <source>
        <strain evidence="1 2">YQH10</strain>
    </source>
</reference>
<dbReference type="STRING" id="1515746.HR45_10540"/>
<dbReference type="RefSeq" id="WP_037442605.1">
    <property type="nucleotide sequence ID" value="NZ_JPEO01000006.1"/>
</dbReference>
<keyword evidence="2" id="KW-1185">Reference proteome</keyword>
<dbReference type="AlphaFoldDB" id="A0A094JYG0"/>
<dbReference type="OrthoDB" id="6119186at2"/>
<organism evidence="1 2">
    <name type="scientific">Shewanella mangrovi</name>
    <dbReference type="NCBI Taxonomy" id="1515746"/>
    <lineage>
        <taxon>Bacteria</taxon>
        <taxon>Pseudomonadati</taxon>
        <taxon>Pseudomonadota</taxon>
        <taxon>Gammaproteobacteria</taxon>
        <taxon>Alteromonadales</taxon>
        <taxon>Shewanellaceae</taxon>
        <taxon>Shewanella</taxon>
    </lineage>
</organism>
<comment type="caution">
    <text evidence="1">The sequence shown here is derived from an EMBL/GenBank/DDBJ whole genome shotgun (WGS) entry which is preliminary data.</text>
</comment>
<protein>
    <submittedName>
        <fullName evidence="1">Uncharacterized protein</fullName>
    </submittedName>
</protein>
<proteinExistence type="predicted"/>
<dbReference type="Proteomes" id="UP000029264">
    <property type="component" value="Unassembled WGS sequence"/>
</dbReference>
<accession>A0A094JYG0</accession>
<evidence type="ECO:0000313" key="2">
    <source>
        <dbReference type="Proteomes" id="UP000029264"/>
    </source>
</evidence>
<evidence type="ECO:0000313" key="1">
    <source>
        <dbReference type="EMBL" id="KFZ37446.1"/>
    </source>
</evidence>
<dbReference type="EMBL" id="JPEO01000006">
    <property type="protein sequence ID" value="KFZ37446.1"/>
    <property type="molecule type" value="Genomic_DNA"/>
</dbReference>
<dbReference type="eggNOG" id="ENOG5033CJJ">
    <property type="taxonomic scope" value="Bacteria"/>
</dbReference>
<sequence length="143" mass="16268">MTDLATISAALTSIKTAVDLAKIIKDGDKSLEQAEIKYKLAELISALADAKMEIAEVRELVLSKDNELSALKDVFEQQKNMEWDEPYYFHVKDGQRQGPFCQQCYDSENKLVRLINRGFAMGVWRCNTCNTTVIDDSYVQESY</sequence>
<name>A0A094JYG0_9GAMM</name>